<sequence length="173" mass="20274">MTSLKRYQKISKLKMSFGFQSNTGKWQMVLRALWSRMGNETFSNSSFSFLVDSPLVRALGIRKWFLDFILGIEDRAFFRIRLENLVSFKVTSNLSFGTFAPRLGIPKYKFGSGNLESEKKLCFCELGLESNVLTERFFFSFVNSALEIWNQKRNIQLWNQNWKYLALELESET</sequence>
<dbReference type="EMBL" id="QKYT01000700">
    <property type="protein sequence ID" value="RIA82147.1"/>
    <property type="molecule type" value="Genomic_DNA"/>
</dbReference>
<dbReference type="Proteomes" id="UP000265703">
    <property type="component" value="Unassembled WGS sequence"/>
</dbReference>
<keyword evidence="2" id="KW-1185">Reference proteome</keyword>
<proteinExistence type="predicted"/>
<accession>A0A397SDQ9</accession>
<dbReference type="AlphaFoldDB" id="A0A397SDQ9"/>
<gene>
    <name evidence="1" type="ORF">C1645_835828</name>
</gene>
<evidence type="ECO:0000313" key="2">
    <source>
        <dbReference type="Proteomes" id="UP000265703"/>
    </source>
</evidence>
<reference evidence="1 2" key="1">
    <citation type="submission" date="2018-06" db="EMBL/GenBank/DDBJ databases">
        <title>Comparative genomics reveals the genomic features of Rhizophagus irregularis, R. cerebriforme, R. diaphanum and Gigaspora rosea, and their symbiotic lifestyle signature.</title>
        <authorList>
            <person name="Morin E."/>
            <person name="San Clemente H."/>
            <person name="Chen E.C.H."/>
            <person name="De La Providencia I."/>
            <person name="Hainaut M."/>
            <person name="Kuo A."/>
            <person name="Kohler A."/>
            <person name="Murat C."/>
            <person name="Tang N."/>
            <person name="Roy S."/>
            <person name="Loubradou J."/>
            <person name="Henrissat B."/>
            <person name="Grigoriev I.V."/>
            <person name="Corradi N."/>
            <person name="Roux C."/>
            <person name="Martin F.M."/>
        </authorList>
    </citation>
    <scope>NUCLEOTIDE SEQUENCE [LARGE SCALE GENOMIC DNA]</scope>
    <source>
        <strain evidence="1 2">DAOM 227022</strain>
    </source>
</reference>
<name>A0A397SDQ9_9GLOM</name>
<protein>
    <submittedName>
        <fullName evidence="1">Uncharacterized protein</fullName>
    </submittedName>
</protein>
<organism evidence="1 2">
    <name type="scientific">Glomus cerebriforme</name>
    <dbReference type="NCBI Taxonomy" id="658196"/>
    <lineage>
        <taxon>Eukaryota</taxon>
        <taxon>Fungi</taxon>
        <taxon>Fungi incertae sedis</taxon>
        <taxon>Mucoromycota</taxon>
        <taxon>Glomeromycotina</taxon>
        <taxon>Glomeromycetes</taxon>
        <taxon>Glomerales</taxon>
        <taxon>Glomeraceae</taxon>
        <taxon>Glomus</taxon>
    </lineage>
</organism>
<comment type="caution">
    <text evidence="1">The sequence shown here is derived from an EMBL/GenBank/DDBJ whole genome shotgun (WGS) entry which is preliminary data.</text>
</comment>
<evidence type="ECO:0000313" key="1">
    <source>
        <dbReference type="EMBL" id="RIA82147.1"/>
    </source>
</evidence>